<dbReference type="KEGG" id="nml:Namu_3287"/>
<evidence type="ECO:0000313" key="2">
    <source>
        <dbReference type="Proteomes" id="UP000002218"/>
    </source>
</evidence>
<reference evidence="2" key="1">
    <citation type="submission" date="2009-09" db="EMBL/GenBank/DDBJ databases">
        <title>The complete genome of Nakamurella multipartita DSM 44233.</title>
        <authorList>
            <consortium name="US DOE Joint Genome Institute (JGI-PGF)"/>
            <person name="Lucas S."/>
            <person name="Copeland A."/>
            <person name="Lapidus A."/>
            <person name="Glavina del Rio T."/>
            <person name="Dalin E."/>
            <person name="Tice H."/>
            <person name="Bruce D."/>
            <person name="Goodwin L."/>
            <person name="Pitluck S."/>
            <person name="Kyrpides N."/>
            <person name="Mavromatis K."/>
            <person name="Ivanova N."/>
            <person name="Ovchinnikova G."/>
            <person name="Sims D."/>
            <person name="Meincke L."/>
            <person name="Brettin T."/>
            <person name="Detter J.C."/>
            <person name="Han C."/>
            <person name="Larimer F."/>
            <person name="Land M."/>
            <person name="Hauser L."/>
            <person name="Markowitz V."/>
            <person name="Cheng J.-F."/>
            <person name="Hugenholtz P."/>
            <person name="Woyke T."/>
            <person name="Wu D."/>
            <person name="Klenk H.-P."/>
            <person name="Eisen J.A."/>
        </authorList>
    </citation>
    <scope>NUCLEOTIDE SEQUENCE [LARGE SCALE GENOMIC DNA]</scope>
    <source>
        <strain evidence="2">ATCC 700099 / DSM 44233 / CIP 104796 / JCM 9543 / NBRC 105858 / Y-104</strain>
    </source>
</reference>
<dbReference type="Proteomes" id="UP000002218">
    <property type="component" value="Chromosome"/>
</dbReference>
<keyword evidence="2" id="KW-1185">Reference proteome</keyword>
<dbReference type="EMBL" id="CP001737">
    <property type="protein sequence ID" value="ACV79617.1"/>
    <property type="molecule type" value="Genomic_DNA"/>
</dbReference>
<name>C8XD14_NAKMY</name>
<gene>
    <name evidence="1" type="ordered locus">Namu_3287</name>
</gene>
<dbReference type="InParanoid" id="C8XD14"/>
<dbReference type="HOGENOM" id="CLU_2220330_0_0_11"/>
<sequence>MWTCPHCGRTFANRNQTHRCAALGDLDAHFAGCDPAVRATRRHALDGHLVLAERIDSPRFTRIHTFSPHNVLHAFRLTGPEQVDDEFAGWLRRAYAAGEQRHRGPG</sequence>
<dbReference type="AlphaFoldDB" id="C8XD14"/>
<evidence type="ECO:0000313" key="1">
    <source>
        <dbReference type="EMBL" id="ACV79617.1"/>
    </source>
</evidence>
<proteinExistence type="predicted"/>
<organism evidence="1 2">
    <name type="scientific">Nakamurella multipartita (strain ATCC 700099 / DSM 44233 / CIP 104796 / JCM 9543 / NBRC 105858 / Y-104)</name>
    <name type="common">Microsphaera multipartita</name>
    <dbReference type="NCBI Taxonomy" id="479431"/>
    <lineage>
        <taxon>Bacteria</taxon>
        <taxon>Bacillati</taxon>
        <taxon>Actinomycetota</taxon>
        <taxon>Actinomycetes</taxon>
        <taxon>Nakamurellales</taxon>
        <taxon>Nakamurellaceae</taxon>
        <taxon>Nakamurella</taxon>
    </lineage>
</organism>
<reference evidence="1 2" key="2">
    <citation type="journal article" date="2010" name="Stand. Genomic Sci.">
        <title>Complete genome sequence of Nakamurella multipartita type strain (Y-104).</title>
        <authorList>
            <person name="Tice H."/>
            <person name="Mayilraj S."/>
            <person name="Sims D."/>
            <person name="Lapidus A."/>
            <person name="Nolan M."/>
            <person name="Lucas S."/>
            <person name="Glavina Del Rio T."/>
            <person name="Copeland A."/>
            <person name="Cheng J.F."/>
            <person name="Meincke L."/>
            <person name="Bruce D."/>
            <person name="Goodwin L."/>
            <person name="Pitluck S."/>
            <person name="Ivanova N."/>
            <person name="Mavromatis K."/>
            <person name="Ovchinnikova G."/>
            <person name="Pati A."/>
            <person name="Chen A."/>
            <person name="Palaniappan K."/>
            <person name="Land M."/>
            <person name="Hauser L."/>
            <person name="Chang Y.J."/>
            <person name="Jeffries C.D."/>
            <person name="Detter J.C."/>
            <person name="Brettin T."/>
            <person name="Rohde M."/>
            <person name="Goker M."/>
            <person name="Bristow J."/>
            <person name="Eisen J.A."/>
            <person name="Markowitz V."/>
            <person name="Hugenholtz P."/>
            <person name="Kyrpides N.C."/>
            <person name="Klenk H.P."/>
            <person name="Chen F."/>
        </authorList>
    </citation>
    <scope>NUCLEOTIDE SEQUENCE [LARGE SCALE GENOMIC DNA]</scope>
    <source>
        <strain evidence="2">ATCC 700099 / DSM 44233 / CIP 104796 / JCM 9543 / NBRC 105858 / Y-104</strain>
    </source>
</reference>
<protein>
    <submittedName>
        <fullName evidence="1">Uncharacterized protein</fullName>
    </submittedName>
</protein>
<dbReference type="STRING" id="479431.Namu_3287"/>
<accession>C8XD14</accession>